<dbReference type="GO" id="GO:0015344">
    <property type="term" value="F:siderophore uptake transmembrane transporter activity"/>
    <property type="evidence" value="ECO:0007669"/>
    <property type="project" value="TreeGrafter"/>
</dbReference>
<evidence type="ECO:0000313" key="13">
    <source>
        <dbReference type="EMBL" id="OPH83699.1"/>
    </source>
</evidence>
<gene>
    <name evidence="13" type="ORF">B2M20_06030</name>
</gene>
<keyword evidence="14" id="KW-1185">Reference proteome</keyword>
<dbReference type="Proteomes" id="UP000189940">
    <property type="component" value="Unassembled WGS sequence"/>
</dbReference>
<evidence type="ECO:0000256" key="11">
    <source>
        <dbReference type="PROSITE-ProRule" id="PRU01360"/>
    </source>
</evidence>
<organism evidence="13 14">
    <name type="scientific">Nitrobacter vulgaris</name>
    <dbReference type="NCBI Taxonomy" id="29421"/>
    <lineage>
        <taxon>Bacteria</taxon>
        <taxon>Pseudomonadati</taxon>
        <taxon>Pseudomonadota</taxon>
        <taxon>Alphaproteobacteria</taxon>
        <taxon>Hyphomicrobiales</taxon>
        <taxon>Nitrobacteraceae</taxon>
        <taxon>Nitrobacter</taxon>
    </lineage>
</organism>
<protein>
    <recommendedName>
        <fullName evidence="12">TonB-dependent receptor plug domain-containing protein</fullName>
    </recommendedName>
</protein>
<keyword evidence="5 11" id="KW-0812">Transmembrane</keyword>
<keyword evidence="4" id="KW-0410">Iron transport</keyword>
<keyword evidence="6" id="KW-0732">Signal</keyword>
<reference evidence="13 14" key="1">
    <citation type="submission" date="2017-02" db="EMBL/GenBank/DDBJ databases">
        <title>Genome sequence of the nitrite-oxidizing bacterium Nitrobacter vulgaris strain Ab1.</title>
        <authorList>
            <person name="Mellbye B.L."/>
            <person name="Davis E.W."/>
            <person name="Spieck E."/>
            <person name="Chang J.H."/>
            <person name="Bottomley P.J."/>
            <person name="Sayavedra-Soto L.A."/>
        </authorList>
    </citation>
    <scope>NUCLEOTIDE SEQUENCE [LARGE SCALE GENOMIC DNA]</scope>
    <source>
        <strain evidence="13 14">Ab1</strain>
    </source>
</reference>
<evidence type="ECO:0000256" key="6">
    <source>
        <dbReference type="ARBA" id="ARBA00022729"/>
    </source>
</evidence>
<keyword evidence="2 11" id="KW-0813">Transport</keyword>
<dbReference type="AlphaFoldDB" id="A0A1V4I0R9"/>
<evidence type="ECO:0000256" key="7">
    <source>
        <dbReference type="ARBA" id="ARBA00023004"/>
    </source>
</evidence>
<keyword evidence="10 11" id="KW-0998">Cell outer membrane</keyword>
<proteinExistence type="inferred from homology"/>
<dbReference type="PANTHER" id="PTHR32552">
    <property type="entry name" value="FERRICHROME IRON RECEPTOR-RELATED"/>
    <property type="match status" value="1"/>
</dbReference>
<dbReference type="PROSITE" id="PS52016">
    <property type="entry name" value="TONB_DEPENDENT_REC_3"/>
    <property type="match status" value="1"/>
</dbReference>
<sequence length="129" mass="14432">MQTTGLQTETYGVERIEVMRGPSSVLYGQGQPAGIVKLVTKRPTGQTIREVQLQGGSFDYKQGAFDFSGPANEDKTLLYRLTGLIRDSWRFSVNTSNLFDKYYVAACFSMAQCNLGRARNILGTATYRW</sequence>
<accession>A0A1V4I0R9</accession>
<dbReference type="Gene3D" id="2.40.170.20">
    <property type="entry name" value="TonB-dependent receptor, beta-barrel domain"/>
    <property type="match status" value="2"/>
</dbReference>
<evidence type="ECO:0000259" key="12">
    <source>
        <dbReference type="Pfam" id="PF07715"/>
    </source>
</evidence>
<comment type="caution">
    <text evidence="13">The sequence shown here is derived from an EMBL/GenBank/DDBJ whole genome shotgun (WGS) entry which is preliminary data.</text>
</comment>
<evidence type="ECO:0000256" key="8">
    <source>
        <dbReference type="ARBA" id="ARBA00023065"/>
    </source>
</evidence>
<keyword evidence="7" id="KW-0408">Iron</keyword>
<name>A0A1V4I0R9_NITVU</name>
<comment type="subcellular location">
    <subcellularLocation>
        <location evidence="1 11">Cell outer membrane</location>
        <topology evidence="1 11">Multi-pass membrane protein</topology>
    </subcellularLocation>
</comment>
<evidence type="ECO:0000313" key="14">
    <source>
        <dbReference type="Proteomes" id="UP000189940"/>
    </source>
</evidence>
<dbReference type="Gene3D" id="2.170.130.10">
    <property type="entry name" value="TonB-dependent receptor, plug domain"/>
    <property type="match status" value="1"/>
</dbReference>
<dbReference type="InterPro" id="IPR037066">
    <property type="entry name" value="Plug_dom_sf"/>
</dbReference>
<evidence type="ECO:0000256" key="10">
    <source>
        <dbReference type="ARBA" id="ARBA00023237"/>
    </source>
</evidence>
<dbReference type="InterPro" id="IPR012910">
    <property type="entry name" value="Plug_dom"/>
</dbReference>
<keyword evidence="9 11" id="KW-0472">Membrane</keyword>
<dbReference type="InterPro" id="IPR039426">
    <property type="entry name" value="TonB-dep_rcpt-like"/>
</dbReference>
<feature type="domain" description="TonB-dependent receptor plug" evidence="12">
    <location>
        <begin position="7"/>
        <end position="35"/>
    </location>
</feature>
<comment type="similarity">
    <text evidence="11">Belongs to the TonB-dependent receptor family.</text>
</comment>
<dbReference type="PANTHER" id="PTHR32552:SF68">
    <property type="entry name" value="FERRICHROME OUTER MEMBRANE TRANSPORTER_PHAGE RECEPTOR"/>
    <property type="match status" value="1"/>
</dbReference>
<evidence type="ECO:0000256" key="1">
    <source>
        <dbReference type="ARBA" id="ARBA00004571"/>
    </source>
</evidence>
<dbReference type="Pfam" id="PF07715">
    <property type="entry name" value="Plug"/>
    <property type="match status" value="1"/>
</dbReference>
<keyword evidence="3 11" id="KW-1134">Transmembrane beta strand</keyword>
<dbReference type="RefSeq" id="WP_079446157.1">
    <property type="nucleotide sequence ID" value="NZ_MWPQ01000025.1"/>
</dbReference>
<evidence type="ECO:0000256" key="3">
    <source>
        <dbReference type="ARBA" id="ARBA00022452"/>
    </source>
</evidence>
<dbReference type="STRING" id="29421.B2M20_06030"/>
<evidence type="ECO:0000256" key="2">
    <source>
        <dbReference type="ARBA" id="ARBA00022448"/>
    </source>
</evidence>
<evidence type="ECO:0000256" key="4">
    <source>
        <dbReference type="ARBA" id="ARBA00022496"/>
    </source>
</evidence>
<evidence type="ECO:0000256" key="5">
    <source>
        <dbReference type="ARBA" id="ARBA00022692"/>
    </source>
</evidence>
<dbReference type="EMBL" id="MWPQ01000025">
    <property type="protein sequence ID" value="OPH83699.1"/>
    <property type="molecule type" value="Genomic_DNA"/>
</dbReference>
<dbReference type="GO" id="GO:0009279">
    <property type="term" value="C:cell outer membrane"/>
    <property type="evidence" value="ECO:0007669"/>
    <property type="project" value="UniProtKB-SubCell"/>
</dbReference>
<keyword evidence="8" id="KW-0406">Ion transport</keyword>
<dbReference type="InterPro" id="IPR036942">
    <property type="entry name" value="Beta-barrel_TonB_sf"/>
</dbReference>
<evidence type="ECO:0000256" key="9">
    <source>
        <dbReference type="ARBA" id="ARBA00023136"/>
    </source>
</evidence>
<dbReference type="SUPFAM" id="SSF56935">
    <property type="entry name" value="Porins"/>
    <property type="match status" value="2"/>
</dbReference>